<reference evidence="4" key="1">
    <citation type="journal article" date="2017" name="Genome Biol.">
        <title>Comparative genomics reveals high biological diversity and specific adaptations in the industrially and medically important fungal genus Aspergillus.</title>
        <authorList>
            <person name="de Vries R.P."/>
            <person name="Riley R."/>
            <person name="Wiebenga A."/>
            <person name="Aguilar-Osorio G."/>
            <person name="Amillis S."/>
            <person name="Uchima C.A."/>
            <person name="Anderluh G."/>
            <person name="Asadollahi M."/>
            <person name="Askin M."/>
            <person name="Barry K."/>
            <person name="Battaglia E."/>
            <person name="Bayram O."/>
            <person name="Benocci T."/>
            <person name="Braus-Stromeyer S.A."/>
            <person name="Caldana C."/>
            <person name="Canovas D."/>
            <person name="Cerqueira G.C."/>
            <person name="Chen F."/>
            <person name="Chen W."/>
            <person name="Choi C."/>
            <person name="Clum A."/>
            <person name="Dos Santos R.A."/>
            <person name="Damasio A.R."/>
            <person name="Diallinas G."/>
            <person name="Emri T."/>
            <person name="Fekete E."/>
            <person name="Flipphi M."/>
            <person name="Freyberg S."/>
            <person name="Gallo A."/>
            <person name="Gournas C."/>
            <person name="Habgood R."/>
            <person name="Hainaut M."/>
            <person name="Harispe M.L."/>
            <person name="Henrissat B."/>
            <person name="Hilden K.S."/>
            <person name="Hope R."/>
            <person name="Hossain A."/>
            <person name="Karabika E."/>
            <person name="Karaffa L."/>
            <person name="Karanyi Z."/>
            <person name="Krasevec N."/>
            <person name="Kuo A."/>
            <person name="Kusch H."/>
            <person name="LaButti K."/>
            <person name="Lagendijk E.L."/>
            <person name="Lapidus A."/>
            <person name="Levasseur A."/>
            <person name="Lindquist E."/>
            <person name="Lipzen A."/>
            <person name="Logrieco A.F."/>
            <person name="MacCabe A."/>
            <person name="Maekelae M.R."/>
            <person name="Malavazi I."/>
            <person name="Melin P."/>
            <person name="Meyer V."/>
            <person name="Mielnichuk N."/>
            <person name="Miskei M."/>
            <person name="Molnar A.P."/>
            <person name="Mule G."/>
            <person name="Ngan C.Y."/>
            <person name="Orejas M."/>
            <person name="Orosz E."/>
            <person name="Ouedraogo J.P."/>
            <person name="Overkamp K.M."/>
            <person name="Park H.-S."/>
            <person name="Perrone G."/>
            <person name="Piumi F."/>
            <person name="Punt P.J."/>
            <person name="Ram A.F."/>
            <person name="Ramon A."/>
            <person name="Rauscher S."/>
            <person name="Record E."/>
            <person name="Riano-Pachon D.M."/>
            <person name="Robert V."/>
            <person name="Roehrig J."/>
            <person name="Ruller R."/>
            <person name="Salamov A."/>
            <person name="Salih N.S."/>
            <person name="Samson R.A."/>
            <person name="Sandor E."/>
            <person name="Sanguinetti M."/>
            <person name="Schuetze T."/>
            <person name="Sepcic K."/>
            <person name="Shelest E."/>
            <person name="Sherlock G."/>
            <person name="Sophianopoulou V."/>
            <person name="Squina F.M."/>
            <person name="Sun H."/>
            <person name="Susca A."/>
            <person name="Todd R.B."/>
            <person name="Tsang A."/>
            <person name="Unkles S.E."/>
            <person name="van de Wiele N."/>
            <person name="van Rossen-Uffink D."/>
            <person name="Oliveira J.V."/>
            <person name="Vesth T.C."/>
            <person name="Visser J."/>
            <person name="Yu J.-H."/>
            <person name="Zhou M."/>
            <person name="Andersen M.R."/>
            <person name="Archer D.B."/>
            <person name="Baker S.E."/>
            <person name="Benoit I."/>
            <person name="Brakhage A.A."/>
            <person name="Braus G.H."/>
            <person name="Fischer R."/>
            <person name="Frisvad J.C."/>
            <person name="Goldman G.H."/>
            <person name="Houbraken J."/>
            <person name="Oakley B."/>
            <person name="Pocsi I."/>
            <person name="Scazzocchio C."/>
            <person name="Seiboth B."/>
            <person name="vanKuyk P.A."/>
            <person name="Wortman J."/>
            <person name="Dyer P.S."/>
            <person name="Grigoriev I.V."/>
        </authorList>
    </citation>
    <scope>NUCLEOTIDE SEQUENCE [LARGE SCALE GENOMIC DNA]</scope>
    <source>
        <strain evidence="4">CBS 134.48</strain>
    </source>
</reference>
<dbReference type="PANTHER" id="PTHR43544">
    <property type="entry name" value="SHORT-CHAIN DEHYDROGENASE/REDUCTASE"/>
    <property type="match status" value="1"/>
</dbReference>
<protein>
    <recommendedName>
        <fullName evidence="5">Short chain dehydrogenase/reductase family protein</fullName>
    </recommendedName>
</protein>
<dbReference type="InterPro" id="IPR002347">
    <property type="entry name" value="SDR_fam"/>
</dbReference>
<dbReference type="SUPFAM" id="SSF51735">
    <property type="entry name" value="NAD(P)-binding Rossmann-fold domains"/>
    <property type="match status" value="1"/>
</dbReference>
<dbReference type="GO" id="GO:0005737">
    <property type="term" value="C:cytoplasm"/>
    <property type="evidence" value="ECO:0007669"/>
    <property type="project" value="TreeGrafter"/>
</dbReference>
<dbReference type="PANTHER" id="PTHR43544:SF32">
    <property type="entry name" value="CHAIN DEHYDROGENASE, PUTATIVE (AFU_ORTHOLOGUE AFUA_5G01530)-RELATED"/>
    <property type="match status" value="1"/>
</dbReference>
<evidence type="ECO:0000256" key="2">
    <source>
        <dbReference type="RuleBase" id="RU000363"/>
    </source>
</evidence>
<dbReference type="OrthoDB" id="191139at2759"/>
<dbReference type="GO" id="GO:0016491">
    <property type="term" value="F:oxidoreductase activity"/>
    <property type="evidence" value="ECO:0007669"/>
    <property type="project" value="TreeGrafter"/>
</dbReference>
<evidence type="ECO:0008006" key="5">
    <source>
        <dbReference type="Google" id="ProtNLM"/>
    </source>
</evidence>
<dbReference type="STRING" id="767770.A0A1L9NIL5"/>
<evidence type="ECO:0000313" key="3">
    <source>
        <dbReference type="EMBL" id="OJI89150.1"/>
    </source>
</evidence>
<dbReference type="VEuPathDB" id="FungiDB:ASPTUDRAFT_50152"/>
<dbReference type="EMBL" id="KV878178">
    <property type="protein sequence ID" value="OJI89150.1"/>
    <property type="molecule type" value="Genomic_DNA"/>
</dbReference>
<sequence length="262" mass="28140">MSEKVVLCTGANQGLGFAIIQVAALRYPTHKYILCSRDLGAGQQAVQKLRDLGVTAAIDLVQLDVTKDEQITAVVDKVTSTYGRLDVLINNAGIIRLPSATDLPAARATYNEILNVNITSVALMTTAFTPLLYQSSGPKVINISSGLGSIQNSLTKKMGRAPAYGASKIGMNGLTVHMQVAENDRIEKEEAESTGSGGKPRIRYYACAPGALKTAFTNWWPNGRSPEDGAEVVVQLLGDDEGKFEGGSYWEFVEGEMNVVPW</sequence>
<dbReference type="InterPro" id="IPR051468">
    <property type="entry name" value="Fungal_SecMetab_SDRs"/>
</dbReference>
<evidence type="ECO:0000256" key="1">
    <source>
        <dbReference type="ARBA" id="ARBA00006484"/>
    </source>
</evidence>
<dbReference type="Pfam" id="PF00106">
    <property type="entry name" value="adh_short"/>
    <property type="match status" value="1"/>
</dbReference>
<dbReference type="InterPro" id="IPR036291">
    <property type="entry name" value="NAD(P)-bd_dom_sf"/>
</dbReference>
<gene>
    <name evidence="3" type="ORF">ASPTUDRAFT_50152</name>
</gene>
<organism evidence="3 4">
    <name type="scientific">Aspergillus tubingensis (strain CBS 134.48)</name>
    <dbReference type="NCBI Taxonomy" id="767770"/>
    <lineage>
        <taxon>Eukaryota</taxon>
        <taxon>Fungi</taxon>
        <taxon>Dikarya</taxon>
        <taxon>Ascomycota</taxon>
        <taxon>Pezizomycotina</taxon>
        <taxon>Eurotiomycetes</taxon>
        <taxon>Eurotiomycetidae</taxon>
        <taxon>Eurotiales</taxon>
        <taxon>Aspergillaceae</taxon>
        <taxon>Aspergillus</taxon>
        <taxon>Aspergillus subgen. Circumdati</taxon>
    </lineage>
</organism>
<accession>A0A1L9NIL5</accession>
<comment type="similarity">
    <text evidence="1 2">Belongs to the short-chain dehydrogenases/reductases (SDR) family.</text>
</comment>
<dbReference type="Gene3D" id="3.40.50.720">
    <property type="entry name" value="NAD(P)-binding Rossmann-like Domain"/>
    <property type="match status" value="1"/>
</dbReference>
<keyword evidence="4" id="KW-1185">Reference proteome</keyword>
<dbReference type="PRINTS" id="PR00080">
    <property type="entry name" value="SDRFAMILY"/>
</dbReference>
<dbReference type="GO" id="GO:0019748">
    <property type="term" value="P:secondary metabolic process"/>
    <property type="evidence" value="ECO:0007669"/>
    <property type="project" value="TreeGrafter"/>
</dbReference>
<dbReference type="OMA" id="WGKEPQA"/>
<name>A0A1L9NIL5_ASPTC</name>
<evidence type="ECO:0000313" key="4">
    <source>
        <dbReference type="Proteomes" id="UP000184304"/>
    </source>
</evidence>
<dbReference type="PRINTS" id="PR00081">
    <property type="entry name" value="GDHRDH"/>
</dbReference>
<dbReference type="Proteomes" id="UP000184304">
    <property type="component" value="Unassembled WGS sequence"/>
</dbReference>
<proteinExistence type="inferred from homology"/>
<dbReference type="AlphaFoldDB" id="A0A1L9NIL5"/>